<dbReference type="RefSeq" id="WP_346230810.1">
    <property type="nucleotide sequence ID" value="NZ_JBDJAW010000067.1"/>
</dbReference>
<dbReference type="EMBL" id="JBDJAW010000067">
    <property type="protein sequence ID" value="MEN3540972.1"/>
    <property type="molecule type" value="Genomic_DNA"/>
</dbReference>
<feature type="compositionally biased region" description="Gly residues" evidence="1">
    <location>
        <begin position="41"/>
        <end position="58"/>
    </location>
</feature>
<feature type="compositionally biased region" description="Basic and acidic residues" evidence="1">
    <location>
        <begin position="24"/>
        <end position="34"/>
    </location>
</feature>
<evidence type="ECO:0000313" key="3">
    <source>
        <dbReference type="Proteomes" id="UP001447516"/>
    </source>
</evidence>
<accession>A0ABV0B1N1</accession>
<feature type="region of interest" description="Disordered" evidence="1">
    <location>
        <begin position="1"/>
        <end position="82"/>
    </location>
</feature>
<protein>
    <submittedName>
        <fullName evidence="2">Uncharacterized protein</fullName>
    </submittedName>
</protein>
<gene>
    <name evidence="2" type="ORF">AAH991_38065</name>
</gene>
<comment type="caution">
    <text evidence="2">The sequence shown here is derived from an EMBL/GenBank/DDBJ whole genome shotgun (WGS) entry which is preliminary data.</text>
</comment>
<sequence>MEHNQGTPGSVDDSKALGPLGRAWNDDLHPRDNIGRFAHHPGGGGGSRTGGSARGGGHVDPPNGGHAEAPPVGGPVSKGAMPDVVTTTTLPLKNGNLTIARTGDGGVTLTTPYGTGRLSKNDVHDFQYLLTFRHLDVGEDMWFKRLDDTPDGPKNTLVARIARTDKDD</sequence>
<keyword evidence="3" id="KW-1185">Reference proteome</keyword>
<organism evidence="2 3">
    <name type="scientific">Microbispora maris</name>
    <dbReference type="NCBI Taxonomy" id="3144104"/>
    <lineage>
        <taxon>Bacteria</taxon>
        <taxon>Bacillati</taxon>
        <taxon>Actinomycetota</taxon>
        <taxon>Actinomycetes</taxon>
        <taxon>Streptosporangiales</taxon>
        <taxon>Streptosporangiaceae</taxon>
        <taxon>Microbispora</taxon>
    </lineage>
</organism>
<dbReference type="Proteomes" id="UP001447516">
    <property type="component" value="Unassembled WGS sequence"/>
</dbReference>
<name>A0ABV0B1N1_9ACTN</name>
<reference evidence="2 3" key="1">
    <citation type="submission" date="2024-05" db="EMBL/GenBank/DDBJ databases">
        <title>Microbispora sp.ZYX-F-249.</title>
        <authorList>
            <person name="Xie H."/>
        </authorList>
    </citation>
    <scope>NUCLEOTIDE SEQUENCE [LARGE SCALE GENOMIC DNA]</scope>
    <source>
        <strain evidence="2 3">ZYX-F-249</strain>
    </source>
</reference>
<proteinExistence type="predicted"/>
<evidence type="ECO:0000313" key="2">
    <source>
        <dbReference type="EMBL" id="MEN3540972.1"/>
    </source>
</evidence>
<evidence type="ECO:0000256" key="1">
    <source>
        <dbReference type="SAM" id="MobiDB-lite"/>
    </source>
</evidence>